<keyword evidence="2" id="KW-0472">Membrane</keyword>
<accession>A0A841BNX4</accession>
<keyword evidence="3" id="KW-0132">Cell division</keyword>
<keyword evidence="3" id="KW-0131">Cell cycle</keyword>
<dbReference type="Proteomes" id="UP000587527">
    <property type="component" value="Unassembled WGS sequence"/>
</dbReference>
<keyword evidence="2" id="KW-0812">Transmembrane</keyword>
<dbReference type="EMBL" id="JACHMN010000002">
    <property type="protein sequence ID" value="MBB5869375.1"/>
    <property type="molecule type" value="Genomic_DNA"/>
</dbReference>
<organism evidence="3 4">
    <name type="scientific">Allocatelliglobosispora scoriae</name>
    <dbReference type="NCBI Taxonomy" id="643052"/>
    <lineage>
        <taxon>Bacteria</taxon>
        <taxon>Bacillati</taxon>
        <taxon>Actinomycetota</taxon>
        <taxon>Actinomycetes</taxon>
        <taxon>Micromonosporales</taxon>
        <taxon>Micromonosporaceae</taxon>
        <taxon>Allocatelliglobosispora</taxon>
    </lineage>
</organism>
<evidence type="ECO:0000313" key="3">
    <source>
        <dbReference type="EMBL" id="MBB5869375.1"/>
    </source>
</evidence>
<name>A0A841BNX4_9ACTN</name>
<sequence length="165" mass="17392">MNTRGNAARSPRDEDNYDTTRARRAELNEAAERRSKLKLAPPAPVSAPRAPFVLLIVFLVVGGTIGILLLNTKINESAFTVGDLKTEQQKLNQRQQQLEQEIADSEAPGNLAAHARKLGLVPAGAPAFIRLPDGRVIGVPQPATGSTAITSETNTNSTTTGGGAG</sequence>
<keyword evidence="4" id="KW-1185">Reference proteome</keyword>
<reference evidence="3 4" key="1">
    <citation type="submission" date="2020-08" db="EMBL/GenBank/DDBJ databases">
        <title>Sequencing the genomes of 1000 actinobacteria strains.</title>
        <authorList>
            <person name="Klenk H.-P."/>
        </authorList>
    </citation>
    <scope>NUCLEOTIDE SEQUENCE [LARGE SCALE GENOMIC DNA]</scope>
    <source>
        <strain evidence="3 4">DSM 45362</strain>
    </source>
</reference>
<evidence type="ECO:0000313" key="4">
    <source>
        <dbReference type="Proteomes" id="UP000587527"/>
    </source>
</evidence>
<comment type="caution">
    <text evidence="3">The sequence shown here is derived from an EMBL/GenBank/DDBJ whole genome shotgun (WGS) entry which is preliminary data.</text>
</comment>
<protein>
    <submittedName>
        <fullName evidence="3">Cell division protein FtsB</fullName>
    </submittedName>
</protein>
<evidence type="ECO:0000256" key="1">
    <source>
        <dbReference type="SAM" id="MobiDB-lite"/>
    </source>
</evidence>
<dbReference type="GO" id="GO:0051301">
    <property type="term" value="P:cell division"/>
    <property type="evidence" value="ECO:0007669"/>
    <property type="project" value="UniProtKB-KW"/>
</dbReference>
<evidence type="ECO:0000256" key="2">
    <source>
        <dbReference type="SAM" id="Phobius"/>
    </source>
</evidence>
<proteinExistence type="predicted"/>
<feature type="compositionally biased region" description="Basic and acidic residues" evidence="1">
    <location>
        <begin position="10"/>
        <end position="20"/>
    </location>
</feature>
<feature type="compositionally biased region" description="Low complexity" evidence="1">
    <location>
        <begin position="146"/>
        <end position="159"/>
    </location>
</feature>
<gene>
    <name evidence="3" type="ORF">F4553_002754</name>
</gene>
<feature type="region of interest" description="Disordered" evidence="1">
    <location>
        <begin position="142"/>
        <end position="165"/>
    </location>
</feature>
<dbReference type="RefSeq" id="WP_184835967.1">
    <property type="nucleotide sequence ID" value="NZ_JACHMN010000002.1"/>
</dbReference>
<feature type="transmembrane region" description="Helical" evidence="2">
    <location>
        <begin position="50"/>
        <end position="70"/>
    </location>
</feature>
<keyword evidence="2" id="KW-1133">Transmembrane helix</keyword>
<feature type="region of interest" description="Disordered" evidence="1">
    <location>
        <begin position="1"/>
        <end position="20"/>
    </location>
</feature>
<dbReference type="AlphaFoldDB" id="A0A841BNX4"/>